<feature type="domain" description="MrpA C-terminal/MbhD" evidence="7">
    <location>
        <begin position="26"/>
        <end position="90"/>
    </location>
</feature>
<feature type="transmembrane region" description="Helical" evidence="6">
    <location>
        <begin position="42"/>
        <end position="61"/>
    </location>
</feature>
<evidence type="ECO:0000256" key="3">
    <source>
        <dbReference type="ARBA" id="ARBA00022692"/>
    </source>
</evidence>
<proteinExistence type="predicted"/>
<name>A0ABN2D079_9ACTN</name>
<feature type="transmembrane region" description="Helical" evidence="6">
    <location>
        <begin position="67"/>
        <end position="86"/>
    </location>
</feature>
<evidence type="ECO:0000256" key="4">
    <source>
        <dbReference type="ARBA" id="ARBA00022989"/>
    </source>
</evidence>
<evidence type="ECO:0000256" key="6">
    <source>
        <dbReference type="SAM" id="Phobius"/>
    </source>
</evidence>
<evidence type="ECO:0000256" key="1">
    <source>
        <dbReference type="ARBA" id="ARBA00004651"/>
    </source>
</evidence>
<comment type="subcellular location">
    <subcellularLocation>
        <location evidence="1">Cell membrane</location>
        <topology evidence="1">Multi-pass membrane protein</topology>
    </subcellularLocation>
</comment>
<feature type="transmembrane region" description="Helical" evidence="6">
    <location>
        <begin position="12"/>
        <end position="35"/>
    </location>
</feature>
<keyword evidence="5 6" id="KW-0472">Membrane</keyword>
<keyword evidence="2" id="KW-1003">Cell membrane</keyword>
<accession>A0ABN2D079</accession>
<evidence type="ECO:0000259" key="7">
    <source>
        <dbReference type="Pfam" id="PF13244"/>
    </source>
</evidence>
<dbReference type="InterPro" id="IPR042106">
    <property type="entry name" value="Nuo/plastoQ_OxRdtase_6_NuoJ"/>
</dbReference>
<evidence type="ECO:0000313" key="9">
    <source>
        <dbReference type="Proteomes" id="UP001500190"/>
    </source>
</evidence>
<keyword evidence="4 6" id="KW-1133">Transmembrane helix</keyword>
<dbReference type="Gene3D" id="1.20.120.1200">
    <property type="entry name" value="NADH-ubiquinone/plastoquinone oxidoreductase chain 6, subunit NuoJ"/>
    <property type="match status" value="1"/>
</dbReference>
<reference evidence="8 9" key="1">
    <citation type="journal article" date="2019" name="Int. J. Syst. Evol. Microbiol.">
        <title>The Global Catalogue of Microorganisms (GCM) 10K type strain sequencing project: providing services to taxonomists for standard genome sequencing and annotation.</title>
        <authorList>
            <consortium name="The Broad Institute Genomics Platform"/>
            <consortium name="The Broad Institute Genome Sequencing Center for Infectious Disease"/>
            <person name="Wu L."/>
            <person name="Ma J."/>
        </authorList>
    </citation>
    <scope>NUCLEOTIDE SEQUENCE [LARGE SCALE GENOMIC DNA]</scope>
    <source>
        <strain evidence="8 9">JCM 14304</strain>
    </source>
</reference>
<dbReference type="Proteomes" id="UP001500190">
    <property type="component" value="Unassembled WGS sequence"/>
</dbReference>
<keyword evidence="9" id="KW-1185">Reference proteome</keyword>
<comment type="caution">
    <text evidence="8">The sequence shown here is derived from an EMBL/GenBank/DDBJ whole genome shotgun (WGS) entry which is preliminary data.</text>
</comment>
<keyword evidence="3 6" id="KW-0812">Transmembrane</keyword>
<evidence type="ECO:0000313" key="8">
    <source>
        <dbReference type="EMBL" id="GAA1566586.1"/>
    </source>
</evidence>
<dbReference type="EMBL" id="BAAAND010000001">
    <property type="protein sequence ID" value="GAA1566586.1"/>
    <property type="molecule type" value="Genomic_DNA"/>
</dbReference>
<dbReference type="InterPro" id="IPR025383">
    <property type="entry name" value="MrpA_C/MbhD"/>
</dbReference>
<dbReference type="Pfam" id="PF13244">
    <property type="entry name" value="MbhD"/>
    <property type="match status" value="1"/>
</dbReference>
<evidence type="ECO:0000256" key="5">
    <source>
        <dbReference type="ARBA" id="ARBA00023136"/>
    </source>
</evidence>
<gene>
    <name evidence="8" type="ORF">GCM10009742_05030</name>
</gene>
<protein>
    <recommendedName>
        <fullName evidence="7">MrpA C-terminal/MbhD domain-containing protein</fullName>
    </recommendedName>
</protein>
<evidence type="ECO:0000256" key="2">
    <source>
        <dbReference type="ARBA" id="ARBA00022475"/>
    </source>
</evidence>
<sequence>MGGRGRRRATGAIVTFWVLDYLCLAVVLGGAVLVVRLRNLAGAAMALSLVGTVLGLLFVVLGAPDDAHAQVVVGAIALPTLYLIAIGKVRTDVEDRTELGEPADEPDERS</sequence>
<organism evidence="8 9">
    <name type="scientific">Kribbella karoonensis</name>
    <dbReference type="NCBI Taxonomy" id="324851"/>
    <lineage>
        <taxon>Bacteria</taxon>
        <taxon>Bacillati</taxon>
        <taxon>Actinomycetota</taxon>
        <taxon>Actinomycetes</taxon>
        <taxon>Propionibacteriales</taxon>
        <taxon>Kribbellaceae</taxon>
        <taxon>Kribbella</taxon>
    </lineage>
</organism>